<dbReference type="AlphaFoldDB" id="C2FV06"/>
<dbReference type="EMBL" id="ACHB01000028">
    <property type="protein sequence ID" value="EEI93250.1"/>
    <property type="molecule type" value="Genomic_DNA"/>
</dbReference>
<gene>
    <name evidence="3" type="ORF">HMPREF0765_1162</name>
</gene>
<dbReference type="PROSITE" id="PS51257">
    <property type="entry name" value="PROKAR_LIPOPROTEIN"/>
    <property type="match status" value="1"/>
</dbReference>
<dbReference type="InterPro" id="IPR003646">
    <property type="entry name" value="SH3-like_bac-type"/>
</dbReference>
<dbReference type="HOGENOM" id="CLU_068218_0_0_10"/>
<feature type="signal peptide" evidence="1">
    <location>
        <begin position="1"/>
        <end position="20"/>
    </location>
</feature>
<evidence type="ECO:0000313" key="3">
    <source>
        <dbReference type="EMBL" id="EEI93250.1"/>
    </source>
</evidence>
<proteinExistence type="predicted"/>
<dbReference type="Pfam" id="PF08239">
    <property type="entry name" value="SH3_3"/>
    <property type="match status" value="1"/>
</dbReference>
<name>C2FV06_SPHSI</name>
<keyword evidence="1" id="KW-0732">Signal</keyword>
<evidence type="ECO:0000256" key="1">
    <source>
        <dbReference type="SAM" id="SignalP"/>
    </source>
</evidence>
<feature type="chain" id="PRO_5002912086" description="SH3b domain-containing protein" evidence="1">
    <location>
        <begin position="21"/>
        <end position="362"/>
    </location>
</feature>
<comment type="caution">
    <text evidence="3">The sequence shown here is derived from an EMBL/GenBank/DDBJ whole genome shotgun (WGS) entry which is preliminary data.</text>
</comment>
<evidence type="ECO:0000259" key="2">
    <source>
        <dbReference type="Pfam" id="PF08239"/>
    </source>
</evidence>
<evidence type="ECO:0000313" key="4">
    <source>
        <dbReference type="Proteomes" id="UP000006241"/>
    </source>
</evidence>
<protein>
    <recommendedName>
        <fullName evidence="2">SH3b domain-containing protein</fullName>
    </recommendedName>
</protein>
<feature type="domain" description="SH3b" evidence="2">
    <location>
        <begin position="67"/>
        <end position="104"/>
    </location>
</feature>
<reference evidence="3 4" key="1">
    <citation type="submission" date="2009-01" db="EMBL/GenBank/DDBJ databases">
        <authorList>
            <person name="Qin X."/>
            <person name="Bachman B."/>
            <person name="Battles P."/>
            <person name="Bell A."/>
            <person name="Bess C."/>
            <person name="Bickham C."/>
            <person name="Chaboub L."/>
            <person name="Chen D."/>
            <person name="Coyle M."/>
            <person name="Deiros D.R."/>
            <person name="Dinh H."/>
            <person name="Forbes L."/>
            <person name="Fowler G."/>
            <person name="Francisco L."/>
            <person name="Fu Q."/>
            <person name="Gubbala S."/>
            <person name="Hale W."/>
            <person name="Han Y."/>
            <person name="Hemphill L."/>
            <person name="Highlander S.K."/>
            <person name="Hirani K."/>
            <person name="Hogues M."/>
            <person name="Jackson L."/>
            <person name="Jakkamsetti A."/>
            <person name="Javaid M."/>
            <person name="Jiang H."/>
            <person name="Korchina V."/>
            <person name="Kovar C."/>
            <person name="Lara F."/>
            <person name="Lee S."/>
            <person name="Mata R."/>
            <person name="Mathew T."/>
            <person name="Moen C."/>
            <person name="Morales K."/>
            <person name="Munidasa M."/>
            <person name="Nazareth L."/>
            <person name="Ngo R."/>
            <person name="Nguyen L."/>
            <person name="Okwuonu G."/>
            <person name="Ongeri F."/>
            <person name="Patil S."/>
            <person name="Petrosino J."/>
            <person name="Pham C."/>
            <person name="Pham P."/>
            <person name="Pu L.-L."/>
            <person name="Puazo M."/>
            <person name="Raj R."/>
            <person name="Reid J."/>
            <person name="Rouhana J."/>
            <person name="Saada N."/>
            <person name="Shang Y."/>
            <person name="Simmons D."/>
            <person name="Thornton R."/>
            <person name="Warren J."/>
            <person name="Weissenberger G."/>
            <person name="Zhang J."/>
            <person name="Zhang L."/>
            <person name="Zhou C."/>
            <person name="Zhu D."/>
            <person name="Muzny D."/>
            <person name="Worley K."/>
            <person name="Gibbs R."/>
        </authorList>
    </citation>
    <scope>NUCLEOTIDE SEQUENCE [LARGE SCALE GENOMIC DNA]</scope>
    <source>
        <strain evidence="3 4">ATCC 33300</strain>
    </source>
</reference>
<dbReference type="SUPFAM" id="SSF69304">
    <property type="entry name" value="Tricorn protease N-terminal domain"/>
    <property type="match status" value="1"/>
</dbReference>
<dbReference type="Gene3D" id="2.30.30.40">
    <property type="entry name" value="SH3 Domains"/>
    <property type="match status" value="1"/>
</dbReference>
<dbReference type="RefSeq" id="WP_003006676.1">
    <property type="nucleotide sequence ID" value="NZ_GG668631.1"/>
</dbReference>
<sequence length="362" mass="41919">MKTLLQITFSLLLLSASGCGNSPKTNDKIVQDTTVRDSLIQEKDEEGIPIDFDKTNVLKTTTVTDRSGAELKQQPDEQSKKLGRYPYGTRLEVIEETDKWYGIRDRITRNHTENGQETETTRWEKVYVLKSKTGSMKEITLVPADLDIISLMEKNGKAEYFEKGKQLKEYLKIELIDKSLFDSKKQSEVDFFLADTTKIEKKNGVIELKTPGKTVRFTDKPDAEEDMQIFKYEGQIEFLNSYLISGSYYESMDYRLIDKTSGEEKQVFGEFPYLSPDKKHIICIYANPYESTGDFELYTITDKRIKQTMSVSFKNWMPAVNPGEMFWSTDGYLYLTANHINSFWMEDGHLNTSFQYLRIKVL</sequence>
<organism evidence="3 4">
    <name type="scientific">Sphingobacterium spiritivorum ATCC 33300</name>
    <dbReference type="NCBI Taxonomy" id="525372"/>
    <lineage>
        <taxon>Bacteria</taxon>
        <taxon>Pseudomonadati</taxon>
        <taxon>Bacteroidota</taxon>
        <taxon>Sphingobacteriia</taxon>
        <taxon>Sphingobacteriales</taxon>
        <taxon>Sphingobacteriaceae</taxon>
        <taxon>Sphingobacterium</taxon>
    </lineage>
</organism>
<dbReference type="Proteomes" id="UP000006241">
    <property type="component" value="Unassembled WGS sequence"/>
</dbReference>
<accession>C2FV06</accession>